<dbReference type="EMBL" id="JBHTLX010000016">
    <property type="protein sequence ID" value="MFD1248406.1"/>
    <property type="molecule type" value="Genomic_DNA"/>
</dbReference>
<evidence type="ECO:0000259" key="1">
    <source>
        <dbReference type="Pfam" id="PF14065"/>
    </source>
</evidence>
<sequence>MAIAATALSLREHLQRWFTTLAASDPSAFRALPTVKIVRTDDFSNFGNAAGSLIKFPSLTLFCYRVDVNRAMRSPWAAVGSVDGSAHLPVDIHFLLTPFDSDADAELRILGAAMQCLEATPILTGPRLHPLGGWDARDGIQLINEDLITEDVMSTFETLPTDFRLSVSYVARIARIDAPVEPDNPDVLTAISGLAPTLTP</sequence>
<accession>A0ABW3VZA6</accession>
<name>A0ABW3VZA6_9ACTN</name>
<dbReference type="Pfam" id="PF14065">
    <property type="entry name" value="Pvc16_N"/>
    <property type="match status" value="1"/>
</dbReference>
<organism evidence="2 3">
    <name type="scientific">Nocardioides ginsengisoli</name>
    <dbReference type="NCBI Taxonomy" id="363868"/>
    <lineage>
        <taxon>Bacteria</taxon>
        <taxon>Bacillati</taxon>
        <taxon>Actinomycetota</taxon>
        <taxon>Actinomycetes</taxon>
        <taxon>Propionibacteriales</taxon>
        <taxon>Nocardioidaceae</taxon>
        <taxon>Nocardioides</taxon>
    </lineage>
</organism>
<keyword evidence="3" id="KW-1185">Reference proteome</keyword>
<evidence type="ECO:0000313" key="3">
    <source>
        <dbReference type="Proteomes" id="UP001597229"/>
    </source>
</evidence>
<proteinExistence type="predicted"/>
<feature type="domain" description="Pvc16 N-terminal" evidence="1">
    <location>
        <begin position="14"/>
        <end position="187"/>
    </location>
</feature>
<comment type="caution">
    <text evidence="2">The sequence shown here is derived from an EMBL/GenBank/DDBJ whole genome shotgun (WGS) entry which is preliminary data.</text>
</comment>
<reference evidence="3" key="1">
    <citation type="journal article" date="2019" name="Int. J. Syst. Evol. Microbiol.">
        <title>The Global Catalogue of Microorganisms (GCM) 10K type strain sequencing project: providing services to taxonomists for standard genome sequencing and annotation.</title>
        <authorList>
            <consortium name="The Broad Institute Genomics Platform"/>
            <consortium name="The Broad Institute Genome Sequencing Center for Infectious Disease"/>
            <person name="Wu L."/>
            <person name="Ma J."/>
        </authorList>
    </citation>
    <scope>NUCLEOTIDE SEQUENCE [LARGE SCALE GENOMIC DNA]</scope>
    <source>
        <strain evidence="3">CCUG 52478</strain>
    </source>
</reference>
<dbReference type="InterPro" id="IPR025351">
    <property type="entry name" value="Pvc16_N"/>
</dbReference>
<protein>
    <submittedName>
        <fullName evidence="2">Pvc16 family protein</fullName>
    </submittedName>
</protein>
<evidence type="ECO:0000313" key="2">
    <source>
        <dbReference type="EMBL" id="MFD1248406.1"/>
    </source>
</evidence>
<dbReference type="RefSeq" id="WP_367917920.1">
    <property type="nucleotide sequence ID" value="NZ_BAABAC010000006.1"/>
</dbReference>
<gene>
    <name evidence="2" type="ORF">ACFQ3F_11475</name>
</gene>
<dbReference type="Proteomes" id="UP001597229">
    <property type="component" value="Unassembled WGS sequence"/>
</dbReference>